<keyword evidence="14" id="KW-0175">Coiled coil</keyword>
<keyword evidence="8 13" id="KW-0694">RNA-binding</keyword>
<feature type="coiled-coil region" evidence="14">
    <location>
        <begin position="748"/>
        <end position="775"/>
    </location>
</feature>
<evidence type="ECO:0000256" key="9">
    <source>
        <dbReference type="ARBA" id="ARBA00022917"/>
    </source>
</evidence>
<dbReference type="GO" id="GO:0006419">
    <property type="term" value="P:alanyl-tRNA aminoacylation"/>
    <property type="evidence" value="ECO:0007669"/>
    <property type="project" value="UniProtKB-UniRule"/>
</dbReference>
<dbReference type="PANTHER" id="PTHR11777">
    <property type="entry name" value="ALANYL-TRNA SYNTHETASE"/>
    <property type="match status" value="1"/>
</dbReference>
<dbReference type="PANTHER" id="PTHR11777:SF9">
    <property type="entry name" value="ALANINE--TRNA LIGASE, CYTOPLASMIC"/>
    <property type="match status" value="1"/>
</dbReference>
<evidence type="ECO:0000256" key="11">
    <source>
        <dbReference type="ARBA" id="ARBA00024779"/>
    </source>
</evidence>
<feature type="binding site" evidence="13">
    <location>
        <position position="682"/>
    </location>
    <ligand>
        <name>Zn(2+)</name>
        <dbReference type="ChEBI" id="CHEBI:29105"/>
    </ligand>
</feature>
<keyword evidence="3 13" id="KW-0436">Ligase</keyword>
<keyword evidence="17" id="KW-1185">Reference proteome</keyword>
<feature type="binding site" evidence="13">
    <location>
        <position position="580"/>
    </location>
    <ligand>
        <name>Zn(2+)</name>
        <dbReference type="ChEBI" id="CHEBI:29105"/>
    </ligand>
</feature>
<proteinExistence type="inferred from homology"/>
<accession>A0A7R7HX26</accession>
<dbReference type="Pfam" id="PF02272">
    <property type="entry name" value="DHHA1"/>
    <property type="match status" value="1"/>
</dbReference>
<evidence type="ECO:0000313" key="16">
    <source>
        <dbReference type="EMBL" id="BCJ35286.1"/>
    </source>
</evidence>
<keyword evidence="2 13" id="KW-0820">tRNA-binding</keyword>
<evidence type="ECO:0000259" key="15">
    <source>
        <dbReference type="PROSITE" id="PS50860"/>
    </source>
</evidence>
<keyword evidence="7 13" id="KW-0067">ATP-binding</keyword>
<evidence type="ECO:0000256" key="12">
    <source>
        <dbReference type="ARBA" id="ARBA00048300"/>
    </source>
</evidence>
<dbReference type="InterPro" id="IPR003156">
    <property type="entry name" value="DHHA1_dom"/>
</dbReference>
<dbReference type="InterPro" id="IPR050058">
    <property type="entry name" value="Ala-tRNA_ligase"/>
</dbReference>
<evidence type="ECO:0000256" key="14">
    <source>
        <dbReference type="SAM" id="Coils"/>
    </source>
</evidence>
<comment type="cofactor">
    <cofactor evidence="13">
        <name>Zn(2+)</name>
        <dbReference type="ChEBI" id="CHEBI:29105"/>
    </cofactor>
    <text evidence="13">Binds 1 zinc ion per subunit.</text>
</comment>
<dbReference type="RefSeq" id="WP_203961851.1">
    <property type="nucleotide sequence ID" value="NZ_AP023355.1"/>
</dbReference>
<dbReference type="CDD" id="cd00673">
    <property type="entry name" value="AlaRS_core"/>
    <property type="match status" value="1"/>
</dbReference>
<dbReference type="NCBIfam" id="TIGR00344">
    <property type="entry name" value="alaS"/>
    <property type="match status" value="1"/>
</dbReference>
<evidence type="ECO:0000256" key="1">
    <source>
        <dbReference type="ARBA" id="ARBA00008226"/>
    </source>
</evidence>
<organism evidence="16 17">
    <name type="scientific">Actinocatenispora thailandica</name>
    <dbReference type="NCBI Taxonomy" id="227318"/>
    <lineage>
        <taxon>Bacteria</taxon>
        <taxon>Bacillati</taxon>
        <taxon>Actinomycetota</taxon>
        <taxon>Actinomycetes</taxon>
        <taxon>Micromonosporales</taxon>
        <taxon>Micromonosporaceae</taxon>
        <taxon>Actinocatenispora</taxon>
    </lineage>
</organism>
<dbReference type="GO" id="GO:0000049">
    <property type="term" value="F:tRNA binding"/>
    <property type="evidence" value="ECO:0007669"/>
    <property type="project" value="UniProtKB-KW"/>
</dbReference>
<dbReference type="Pfam" id="PF01411">
    <property type="entry name" value="tRNA-synt_2c"/>
    <property type="match status" value="1"/>
</dbReference>
<dbReference type="SMART" id="SM00863">
    <property type="entry name" value="tRNA_SAD"/>
    <property type="match status" value="1"/>
</dbReference>
<dbReference type="Gene3D" id="6.10.250.550">
    <property type="match status" value="1"/>
</dbReference>
<dbReference type="Gene3D" id="2.40.30.130">
    <property type="match status" value="1"/>
</dbReference>
<comment type="similarity">
    <text evidence="1 13">Belongs to the class-II aminoacyl-tRNA synthetase family.</text>
</comment>
<dbReference type="SUPFAM" id="SSF101353">
    <property type="entry name" value="Putative anticodon-binding domain of alanyl-tRNA synthetase (AlaRS)"/>
    <property type="match status" value="1"/>
</dbReference>
<dbReference type="FunFam" id="3.30.980.10:FF:000004">
    <property type="entry name" value="Alanine--tRNA ligase, cytoplasmic"/>
    <property type="match status" value="1"/>
</dbReference>
<dbReference type="GO" id="GO:0008270">
    <property type="term" value="F:zinc ion binding"/>
    <property type="evidence" value="ECO:0007669"/>
    <property type="project" value="UniProtKB-UniRule"/>
</dbReference>
<dbReference type="HAMAP" id="MF_00036_B">
    <property type="entry name" value="Ala_tRNA_synth_B"/>
    <property type="match status" value="1"/>
</dbReference>
<dbReference type="EC" id="6.1.1.7" evidence="13"/>
<dbReference type="GO" id="GO:0002161">
    <property type="term" value="F:aminoacyl-tRNA deacylase activity"/>
    <property type="evidence" value="ECO:0007669"/>
    <property type="project" value="TreeGrafter"/>
</dbReference>
<dbReference type="SUPFAM" id="SSF55681">
    <property type="entry name" value="Class II aaRS and biotin synthetases"/>
    <property type="match status" value="1"/>
</dbReference>
<keyword evidence="4 13" id="KW-0479">Metal-binding</keyword>
<dbReference type="EMBL" id="AP023355">
    <property type="protein sequence ID" value="BCJ35286.1"/>
    <property type="molecule type" value="Genomic_DNA"/>
</dbReference>
<dbReference type="InterPro" id="IPR002318">
    <property type="entry name" value="Ala-tRNA-lgiase_IIc"/>
</dbReference>
<dbReference type="InterPro" id="IPR009000">
    <property type="entry name" value="Transl_B-barrel_sf"/>
</dbReference>
<evidence type="ECO:0000256" key="10">
    <source>
        <dbReference type="ARBA" id="ARBA00023146"/>
    </source>
</evidence>
<keyword evidence="9 13" id="KW-0648">Protein biosynthesis</keyword>
<dbReference type="GO" id="GO:0005524">
    <property type="term" value="F:ATP binding"/>
    <property type="evidence" value="ECO:0007669"/>
    <property type="project" value="UniProtKB-UniRule"/>
</dbReference>
<evidence type="ECO:0000256" key="4">
    <source>
        <dbReference type="ARBA" id="ARBA00022723"/>
    </source>
</evidence>
<dbReference type="PRINTS" id="PR00980">
    <property type="entry name" value="TRNASYNTHALA"/>
</dbReference>
<feature type="domain" description="Alanyl-transfer RNA synthetases family profile" evidence="15">
    <location>
        <begin position="1"/>
        <end position="725"/>
    </location>
</feature>
<dbReference type="Proteomes" id="UP000611640">
    <property type="component" value="Chromosome"/>
</dbReference>
<evidence type="ECO:0000313" key="17">
    <source>
        <dbReference type="Proteomes" id="UP000611640"/>
    </source>
</evidence>
<evidence type="ECO:0000256" key="6">
    <source>
        <dbReference type="ARBA" id="ARBA00022833"/>
    </source>
</evidence>
<protein>
    <recommendedName>
        <fullName evidence="13">Alanine--tRNA ligase</fullName>
        <ecNumber evidence="13">6.1.1.7</ecNumber>
    </recommendedName>
    <alternativeName>
        <fullName evidence="13">Alanyl-tRNA synthetase</fullName>
        <shortName evidence="13">AlaRS</shortName>
    </alternativeName>
</protein>
<dbReference type="GO" id="GO:0005829">
    <property type="term" value="C:cytosol"/>
    <property type="evidence" value="ECO:0007669"/>
    <property type="project" value="TreeGrafter"/>
</dbReference>
<keyword evidence="10 13" id="KW-0030">Aminoacyl-tRNA synthetase</keyword>
<keyword evidence="13" id="KW-0963">Cytoplasm</keyword>
<dbReference type="Gene3D" id="3.10.310.40">
    <property type="match status" value="1"/>
</dbReference>
<dbReference type="KEGG" id="atl:Athai_27890"/>
<dbReference type="Gene3D" id="3.30.930.10">
    <property type="entry name" value="Bira Bifunctional Protein, Domain 2"/>
    <property type="match status" value="1"/>
</dbReference>
<dbReference type="InterPro" id="IPR023033">
    <property type="entry name" value="Ala_tRNA_ligase_euk/bac"/>
</dbReference>
<evidence type="ECO:0000256" key="2">
    <source>
        <dbReference type="ARBA" id="ARBA00022555"/>
    </source>
</evidence>
<keyword evidence="6 13" id="KW-0862">Zinc</keyword>
<feature type="binding site" evidence="13">
    <location>
        <position position="686"/>
    </location>
    <ligand>
        <name>Zn(2+)</name>
        <dbReference type="ChEBI" id="CHEBI:29105"/>
    </ligand>
</feature>
<dbReference type="SUPFAM" id="SSF55186">
    <property type="entry name" value="ThrRS/AlaRS common domain"/>
    <property type="match status" value="1"/>
</dbReference>
<dbReference type="InterPro" id="IPR018163">
    <property type="entry name" value="Thr/Ala-tRNA-synth_IIc_edit"/>
</dbReference>
<dbReference type="InterPro" id="IPR012947">
    <property type="entry name" value="tRNA_SAD"/>
</dbReference>
<dbReference type="PROSITE" id="PS50860">
    <property type="entry name" value="AA_TRNA_LIGASE_II_ALA"/>
    <property type="match status" value="1"/>
</dbReference>
<dbReference type="Gene3D" id="3.30.54.20">
    <property type="match status" value="1"/>
</dbReference>
<reference evidence="16 17" key="1">
    <citation type="submission" date="2020-08" db="EMBL/GenBank/DDBJ databases">
        <title>Whole genome shotgun sequence of Actinocatenispora thailandica NBRC 105041.</title>
        <authorList>
            <person name="Komaki H."/>
            <person name="Tamura T."/>
        </authorList>
    </citation>
    <scope>NUCLEOTIDE SEQUENCE [LARGE SCALE GENOMIC DNA]</scope>
    <source>
        <strain evidence="16 17">NBRC 105041</strain>
    </source>
</reference>
<comment type="subcellular location">
    <subcellularLocation>
        <location evidence="13">Cytoplasm</location>
    </subcellularLocation>
</comment>
<dbReference type="SUPFAM" id="SSF50447">
    <property type="entry name" value="Translation proteins"/>
    <property type="match status" value="1"/>
</dbReference>
<dbReference type="FunFam" id="3.10.310.40:FF:000001">
    <property type="entry name" value="Alanine--tRNA ligase"/>
    <property type="match status" value="1"/>
</dbReference>
<evidence type="ECO:0000256" key="3">
    <source>
        <dbReference type="ARBA" id="ARBA00022598"/>
    </source>
</evidence>
<sequence>MRTAEIKRRFLAHFEKNDHTVVPSAPLPFEDPNLLFVNAGMVQFKPYLLGQVTPPFPRAVSVQKCVRTPDIDEVGKTSRHGTFFQMNGNFSFGDYFKEGAVKLAWELLTGSVEDGGLGLDGDKLWPTVYVDDDEAYEIWRRVAGVPAERIQRRGKADNFWSMGVPGPCGPCSEIFVDRGPEYGAEGGPSVDEDRYVELWNLVFMQYERGPGVGKENFEILGDLPAKNIDTGMGLERVAAYLQGVDNLFEIDEVWPILDRAAELTGKRYGVSTSHIAAQSHPDDVRLRVVADHVRTGLMLIGDGVTPSNEGRGYVLRRILRRAVRAIRLLGFEQPAMPELLPVARDCMSPSYPELAADFDRISQYAYGEEEAFLATLKSGTTILDTAITDTKSAGGSTLSGAQAFQLHDTYGFPIDLTLEIAAEQGLSVDEDGFRRLMSEQRTRAKADAQARKTGHADTSAYRAVLDAGGAVEFTGYAEVSRESTVRAVLSGGAPLAGAGEGDEVELVLDTTPFYAEGGGQQADWGRIQLGGGEVEVYDVQQPVPGLVVHRAKVLRGEVRTGETGFAEIDIRRRRAISRSHTATHLVHQTIRNFLGESATQAGSLNAPGRLRFDFNTPGAVPASVLTDVEQQVNEVLMADLEVHAFVTSMAEARKLGAMALFGEKYGDEVRVVEVGDYARELCGGTHAARSGQLGVVKILHEASVGAGVRRVEALVGIDAFNFLAREHLLVSQLADTFRARPEEVGDRVAQTISQLRDAEKELEKLRAQMVLANAGGLAAGAEDVRGVALVATEAPGGASSGDVRTLVQEIRGRLSAGRAGVVAVSAANGGKASLVVAVNKAAREQGLSAKDLVKSALSGRGGGNDDLAQGGGVPAEQAPALLASIRDLVAAAVPA</sequence>
<dbReference type="FunFam" id="3.30.54.20:FF:000001">
    <property type="entry name" value="Alanine--tRNA ligase"/>
    <property type="match status" value="1"/>
</dbReference>
<dbReference type="GO" id="GO:0004813">
    <property type="term" value="F:alanine-tRNA ligase activity"/>
    <property type="evidence" value="ECO:0007669"/>
    <property type="project" value="UniProtKB-UniRule"/>
</dbReference>
<dbReference type="FunFam" id="3.30.930.10:FF:000004">
    <property type="entry name" value="Alanine--tRNA ligase"/>
    <property type="match status" value="1"/>
</dbReference>
<keyword evidence="5 13" id="KW-0547">Nucleotide-binding</keyword>
<dbReference type="InterPro" id="IPR045864">
    <property type="entry name" value="aa-tRNA-synth_II/BPL/LPL"/>
</dbReference>
<comment type="domain">
    <text evidence="13">Consists of three domains; the N-terminal catalytic domain, the editing domain and the C-terminal C-Ala domain. The editing domain removes incorrectly charged amino acids, while the C-Ala domain, along with tRNA(Ala), serves as a bridge to cooperatively bring together the editing and aminoacylation centers thus stimulating deacylation of misacylated tRNAs.</text>
</comment>
<comment type="catalytic activity">
    <reaction evidence="12 13">
        <text>tRNA(Ala) + L-alanine + ATP = L-alanyl-tRNA(Ala) + AMP + diphosphate</text>
        <dbReference type="Rhea" id="RHEA:12540"/>
        <dbReference type="Rhea" id="RHEA-COMP:9657"/>
        <dbReference type="Rhea" id="RHEA-COMP:9923"/>
        <dbReference type="ChEBI" id="CHEBI:30616"/>
        <dbReference type="ChEBI" id="CHEBI:33019"/>
        <dbReference type="ChEBI" id="CHEBI:57972"/>
        <dbReference type="ChEBI" id="CHEBI:78442"/>
        <dbReference type="ChEBI" id="CHEBI:78497"/>
        <dbReference type="ChEBI" id="CHEBI:456215"/>
        <dbReference type="EC" id="6.1.1.7"/>
    </reaction>
</comment>
<name>A0A7R7HX26_9ACTN</name>
<dbReference type="AlphaFoldDB" id="A0A7R7HX26"/>
<dbReference type="InterPro" id="IPR018164">
    <property type="entry name" value="Ala-tRNA-synth_IIc_N"/>
</dbReference>
<evidence type="ECO:0000256" key="5">
    <source>
        <dbReference type="ARBA" id="ARBA00022741"/>
    </source>
</evidence>
<feature type="binding site" evidence="13">
    <location>
        <position position="584"/>
    </location>
    <ligand>
        <name>Zn(2+)</name>
        <dbReference type="ChEBI" id="CHEBI:29105"/>
    </ligand>
</feature>
<evidence type="ECO:0000256" key="8">
    <source>
        <dbReference type="ARBA" id="ARBA00022884"/>
    </source>
</evidence>
<dbReference type="Pfam" id="PF07973">
    <property type="entry name" value="tRNA_SAD"/>
    <property type="match status" value="1"/>
</dbReference>
<dbReference type="InterPro" id="IPR018162">
    <property type="entry name" value="Ala-tRNA-ligase_IIc_anticod-bd"/>
</dbReference>
<comment type="function">
    <text evidence="11 13">Catalyzes the attachment of alanine to tRNA(Ala) in a two-step reaction: alanine is first activated by ATP to form Ala-AMP and then transferred to the acceptor end of tRNA(Ala). Also edits incorrectly charged Ser-tRNA(Ala) and Gly-tRNA(Ala) via its editing domain.</text>
</comment>
<gene>
    <name evidence="13 16" type="primary">alaS</name>
    <name evidence="16" type="ORF">Athai_27890</name>
</gene>
<evidence type="ECO:0000256" key="13">
    <source>
        <dbReference type="HAMAP-Rule" id="MF_00036"/>
    </source>
</evidence>
<evidence type="ECO:0000256" key="7">
    <source>
        <dbReference type="ARBA" id="ARBA00022840"/>
    </source>
</evidence>
<dbReference type="Gene3D" id="3.30.980.10">
    <property type="entry name" value="Threonyl-trna Synthetase, Chain A, domain 2"/>
    <property type="match status" value="1"/>
</dbReference>
<dbReference type="InterPro" id="IPR018165">
    <property type="entry name" value="Ala-tRNA-synth_IIc_core"/>
</dbReference>